<dbReference type="KEGG" id="psoj:PHYSODRAFT_336398"/>
<name>G4ZXV2_PHYSP</name>
<dbReference type="InParanoid" id="G4ZXV2"/>
<evidence type="ECO:0000313" key="1">
    <source>
        <dbReference type="EMBL" id="EGZ11910.1"/>
    </source>
</evidence>
<dbReference type="EMBL" id="JH159157">
    <property type="protein sequence ID" value="EGZ11910.1"/>
    <property type="molecule type" value="Genomic_DNA"/>
</dbReference>
<dbReference type="GeneID" id="20647194"/>
<reference evidence="1 2" key="1">
    <citation type="journal article" date="2006" name="Science">
        <title>Phytophthora genome sequences uncover evolutionary origins and mechanisms of pathogenesis.</title>
        <authorList>
            <person name="Tyler B.M."/>
            <person name="Tripathy S."/>
            <person name="Zhang X."/>
            <person name="Dehal P."/>
            <person name="Jiang R.H."/>
            <person name="Aerts A."/>
            <person name="Arredondo F.D."/>
            <person name="Baxter L."/>
            <person name="Bensasson D."/>
            <person name="Beynon J.L."/>
            <person name="Chapman J."/>
            <person name="Damasceno C.M."/>
            <person name="Dorrance A.E."/>
            <person name="Dou D."/>
            <person name="Dickerman A.W."/>
            <person name="Dubchak I.L."/>
            <person name="Garbelotto M."/>
            <person name="Gijzen M."/>
            <person name="Gordon S.G."/>
            <person name="Govers F."/>
            <person name="Grunwald N.J."/>
            <person name="Huang W."/>
            <person name="Ivors K.L."/>
            <person name="Jones R.W."/>
            <person name="Kamoun S."/>
            <person name="Krampis K."/>
            <person name="Lamour K.H."/>
            <person name="Lee M.K."/>
            <person name="McDonald W.H."/>
            <person name="Medina M."/>
            <person name="Meijer H.J."/>
            <person name="Nordberg E.K."/>
            <person name="Maclean D.J."/>
            <person name="Ospina-Giraldo M.D."/>
            <person name="Morris P.F."/>
            <person name="Phuntumart V."/>
            <person name="Putnam N.H."/>
            <person name="Rash S."/>
            <person name="Rose J.K."/>
            <person name="Sakihama Y."/>
            <person name="Salamov A.A."/>
            <person name="Savidor A."/>
            <person name="Scheuring C.F."/>
            <person name="Smith B.M."/>
            <person name="Sobral B.W."/>
            <person name="Terry A."/>
            <person name="Torto-Alalibo T.A."/>
            <person name="Win J."/>
            <person name="Xu Z."/>
            <person name="Zhang H."/>
            <person name="Grigoriev I.V."/>
            <person name="Rokhsar D.S."/>
            <person name="Boore J.L."/>
        </authorList>
    </citation>
    <scope>NUCLEOTIDE SEQUENCE [LARGE SCALE GENOMIC DNA]</scope>
    <source>
        <strain evidence="1 2">P6497</strain>
    </source>
</reference>
<evidence type="ECO:0000313" key="2">
    <source>
        <dbReference type="Proteomes" id="UP000002640"/>
    </source>
</evidence>
<keyword evidence="2" id="KW-1185">Reference proteome</keyword>
<proteinExistence type="predicted"/>
<dbReference type="Proteomes" id="UP000002640">
    <property type="component" value="Unassembled WGS sequence"/>
</dbReference>
<organism evidence="1 2">
    <name type="scientific">Phytophthora sojae (strain P6497)</name>
    <name type="common">Soybean stem and root rot agent</name>
    <name type="synonym">Phytophthora megasperma f. sp. glycines</name>
    <dbReference type="NCBI Taxonomy" id="1094619"/>
    <lineage>
        <taxon>Eukaryota</taxon>
        <taxon>Sar</taxon>
        <taxon>Stramenopiles</taxon>
        <taxon>Oomycota</taxon>
        <taxon>Peronosporomycetes</taxon>
        <taxon>Peronosporales</taxon>
        <taxon>Peronosporaceae</taxon>
        <taxon>Phytophthora</taxon>
    </lineage>
</organism>
<protein>
    <submittedName>
        <fullName evidence="1">Uncharacterized protein</fullName>
    </submittedName>
</protein>
<dbReference type="AlphaFoldDB" id="G4ZXV2"/>
<gene>
    <name evidence="1" type="ORF">PHYSODRAFT_336398</name>
</gene>
<accession>G4ZXV2</accession>
<sequence length="100" mass="10997">MCDCNCKLDCSGCDCDCCDCGCCDGDWGCCECVGAFTSCFRCTCGCEYNDCCFNDADSSESFSWATRRASSSSFPDVAPFPIMLSPTIKRASKWLHHHFD</sequence>
<dbReference type="RefSeq" id="XP_009532243.1">
    <property type="nucleotide sequence ID" value="XM_009533948.1"/>
</dbReference>